<dbReference type="RefSeq" id="WP_081760318.1">
    <property type="nucleotide sequence ID" value="NZ_NEVT01000008.1"/>
</dbReference>
<accession>A0A261VG90</accession>
<dbReference type="Pfam" id="PF13692">
    <property type="entry name" value="Glyco_trans_1_4"/>
    <property type="match status" value="1"/>
</dbReference>
<dbReference type="Pfam" id="PF13477">
    <property type="entry name" value="Glyco_trans_4_2"/>
    <property type="match status" value="1"/>
</dbReference>
<dbReference type="InterPro" id="IPR028098">
    <property type="entry name" value="Glyco_trans_4-like_N"/>
</dbReference>
<feature type="compositionally biased region" description="Low complexity" evidence="1">
    <location>
        <begin position="17"/>
        <end position="37"/>
    </location>
</feature>
<keyword evidence="4" id="KW-1185">Reference proteome</keyword>
<dbReference type="AlphaFoldDB" id="A0A261VG90"/>
<evidence type="ECO:0000313" key="4">
    <source>
        <dbReference type="Proteomes" id="UP000215633"/>
    </source>
</evidence>
<organism evidence="3 4">
    <name type="scientific">Bordetella genomosp. 2</name>
    <dbReference type="NCBI Taxonomy" id="1983456"/>
    <lineage>
        <taxon>Bacteria</taxon>
        <taxon>Pseudomonadati</taxon>
        <taxon>Pseudomonadota</taxon>
        <taxon>Betaproteobacteria</taxon>
        <taxon>Burkholderiales</taxon>
        <taxon>Alcaligenaceae</taxon>
        <taxon>Bordetella</taxon>
    </lineage>
</organism>
<gene>
    <name evidence="3" type="ORF">CAL24_19515</name>
</gene>
<evidence type="ECO:0000256" key="1">
    <source>
        <dbReference type="SAM" id="MobiDB-lite"/>
    </source>
</evidence>
<name>A0A261VG90_9BORD</name>
<dbReference type="Proteomes" id="UP000215633">
    <property type="component" value="Unassembled WGS sequence"/>
</dbReference>
<reference evidence="4" key="1">
    <citation type="submission" date="2017-05" db="EMBL/GenBank/DDBJ databases">
        <title>Complete and WGS of Bordetella genogroups.</title>
        <authorList>
            <person name="Spilker T."/>
            <person name="Lipuma J."/>
        </authorList>
    </citation>
    <scope>NUCLEOTIDE SEQUENCE [LARGE SCALE GENOMIC DNA]</scope>
    <source>
        <strain evidence="4">AU8256</strain>
    </source>
</reference>
<sequence>MALLNLVSSLFSRQQVAPAGAGRQGPPGQAGQPRAPALSESRAGAPRLLFVVNNPAYFLSHRLPLALAARHAGYEVHVATMAGDSVAHIEALGLAHHVLPMTRSGRHPVRELHTLWSLWRLFRRLRPAVVHLVTIKPVLYGGIAARLARVPGAVFAISGLGFTFIERGVKAALLRQVVARLYRRALKHRNSRVVFQNANDRDLLRRLGALRDGQAVMTRGSGVDLSAYAAVAEPAGPPVIVLMAARLLRHKGVLEFVEAARLLRSRQVPVRMVLAGGIDPDNPASVAQSDVDAWRQEGCVEALGERNDVAMLYATSHIAVLPSYREGLPRSLIEAAACGRAVVTTDVPGCRDAIDPGRTGLLVPPRDARALAAAIEQLASDSVLRQRLGMAGRELAEREFSIVDACRQHLDIYQALTAPQQRQTLLQPQE</sequence>
<dbReference type="GO" id="GO:0016757">
    <property type="term" value="F:glycosyltransferase activity"/>
    <property type="evidence" value="ECO:0007669"/>
    <property type="project" value="UniProtKB-ARBA"/>
</dbReference>
<dbReference type="SUPFAM" id="SSF53756">
    <property type="entry name" value="UDP-Glycosyltransferase/glycogen phosphorylase"/>
    <property type="match status" value="1"/>
</dbReference>
<feature type="domain" description="Glycosyltransferase subfamily 4-like N-terminal" evidence="2">
    <location>
        <begin position="48"/>
        <end position="187"/>
    </location>
</feature>
<protein>
    <submittedName>
        <fullName evidence="3">Glycosyltransferase family 1 protein</fullName>
    </submittedName>
</protein>
<dbReference type="PANTHER" id="PTHR12526">
    <property type="entry name" value="GLYCOSYLTRANSFERASE"/>
    <property type="match status" value="1"/>
</dbReference>
<proteinExistence type="predicted"/>
<keyword evidence="3" id="KW-0808">Transferase</keyword>
<dbReference type="PANTHER" id="PTHR12526:SF638">
    <property type="entry name" value="SPORE COAT PROTEIN SA"/>
    <property type="match status" value="1"/>
</dbReference>
<dbReference type="Gene3D" id="3.40.50.2000">
    <property type="entry name" value="Glycogen Phosphorylase B"/>
    <property type="match status" value="2"/>
</dbReference>
<evidence type="ECO:0000313" key="3">
    <source>
        <dbReference type="EMBL" id="OZI72837.1"/>
    </source>
</evidence>
<dbReference type="EMBL" id="NEVT01000008">
    <property type="protein sequence ID" value="OZI72837.1"/>
    <property type="molecule type" value="Genomic_DNA"/>
</dbReference>
<comment type="caution">
    <text evidence="3">The sequence shown here is derived from an EMBL/GenBank/DDBJ whole genome shotgun (WGS) entry which is preliminary data.</text>
</comment>
<evidence type="ECO:0000259" key="2">
    <source>
        <dbReference type="Pfam" id="PF13477"/>
    </source>
</evidence>
<feature type="region of interest" description="Disordered" evidence="1">
    <location>
        <begin position="17"/>
        <end position="38"/>
    </location>
</feature>
<dbReference type="CDD" id="cd03808">
    <property type="entry name" value="GT4_CapM-like"/>
    <property type="match status" value="1"/>
</dbReference>